<dbReference type="InterPro" id="IPR008906">
    <property type="entry name" value="HATC_C_dom"/>
</dbReference>
<keyword evidence="2" id="KW-0479">Metal-binding</keyword>
<dbReference type="PANTHER" id="PTHR46481:SF10">
    <property type="entry name" value="ZINC FINGER BED DOMAIN-CONTAINING PROTEIN 39"/>
    <property type="match status" value="1"/>
</dbReference>
<keyword evidence="5" id="KW-0539">Nucleus</keyword>
<evidence type="ECO:0000313" key="9">
    <source>
        <dbReference type="WBParaSite" id="PSU_v2.g2282.t1"/>
    </source>
</evidence>
<feature type="compositionally biased region" description="Low complexity" evidence="6">
    <location>
        <begin position="943"/>
        <end position="969"/>
    </location>
</feature>
<feature type="compositionally biased region" description="Low complexity" evidence="6">
    <location>
        <begin position="42"/>
        <end position="51"/>
    </location>
</feature>
<dbReference type="InterPro" id="IPR052035">
    <property type="entry name" value="ZnF_BED_domain_contain"/>
</dbReference>
<feature type="compositionally biased region" description="Polar residues" evidence="6">
    <location>
        <begin position="317"/>
        <end position="331"/>
    </location>
</feature>
<accession>A0A914YW22</accession>
<organism evidence="8 9">
    <name type="scientific">Panagrolaimus superbus</name>
    <dbReference type="NCBI Taxonomy" id="310955"/>
    <lineage>
        <taxon>Eukaryota</taxon>
        <taxon>Metazoa</taxon>
        <taxon>Ecdysozoa</taxon>
        <taxon>Nematoda</taxon>
        <taxon>Chromadorea</taxon>
        <taxon>Rhabditida</taxon>
        <taxon>Tylenchina</taxon>
        <taxon>Panagrolaimomorpha</taxon>
        <taxon>Panagrolaimoidea</taxon>
        <taxon>Panagrolaimidae</taxon>
        <taxon>Panagrolaimus</taxon>
    </lineage>
</organism>
<evidence type="ECO:0000256" key="5">
    <source>
        <dbReference type="ARBA" id="ARBA00023242"/>
    </source>
</evidence>
<sequence length="1115" mass="122842">MSLAAASSGAPEAKKFRFSLPTQVVVNEFDFEKNQRNGTSLNNNNNNNVGDDVSEDVDIDVDGSQNDEEATGYDNHSENGLDLTSTSKLSPSIINSNINVKLEYQSPSPPKIPAMTSNNNNNNKFSGMPGGGAPFDFPLAMLLQQANSLAMKNFSNVSNLSKEDLKATILAQSRGPAPAIPPTPPAPIPGALAVAASPAAQLFSEDDWSWHRNPAAAIRSGGTNKQTPVWKYFVYNKAENLSRCIIGDCTYMLKGPHTSTLACHLKKHPVEYAEFQKLKLKFQQEYTRERNAGQLTTNLSRTSQSSSAESSAIHTPLSGTPTPSVNHINGANNGMLNTAAFKLTNQIKPESTNSSINGGIFGNSNAKSNPGNKAPGKTASMTDILNLLNARASANASPKRQQKPATPQPVPQNHDLPLAPQGQQPQQQPTMMPFSAAALMAAQANNPFIFNLLKQNPNFMNLNNNNNNVQTLNNNNTSHSNYTNNNISLHNNNCVSPNKVIDLQKKWQRQDRKQREMEIKLGLAIAAAQLPTALIKNPFFRDFVETAQPKFTMPFEVNHIDELINTQYARTIIAVKMQLAAAPKISIIIDVLKLRGNDQENVENFENDDCSRINQLPKTQSIRLCVSAAYYSSSSQSMEVVLLGIRKPSMDMSINDAIKNVVEQLLNEFDLEWDRVSRIVASGLNDLGANLNVLPRMLAPYNRKLTLSLIDIFDTDEMIIELKRDFYTMIYKFMGRPEAMAQLCKQVGHNVTLPIGEPFFILAENLLKVKSAFLTVCCQQPLDNPISIFSESQWQQLEHAIKLLALFRVHMSVIQDGRYATIDRVVPSLMQLKVSLERDFSALGTLPHRLLEDLHQRAQYILDSTAENFDGSFIQATALNPQLAMLLDDSQMTFAKSSIEKLLSERMRQSDESLTRKNGVKSNNGGVDALLAAVVERKNSNVSSSAAISPPLSSPSSTTSDMNATSSASTASTLYPDLIQAANQRRKQFQDRISNGKNLFAEAMVQSYFDDLMHTVTSSPSSTDAGMPPQAATLPPLQFWQLSSVKCPQLSDIAIELLTVPSCTVSLEKIFNYEGVSQAAHPSLEHQLLKSMENPTRMERDAILRFNRAFIPKHF</sequence>
<feature type="region of interest" description="Disordered" evidence="6">
    <location>
        <begin position="942"/>
        <end position="969"/>
    </location>
</feature>
<name>A0A914YW22_9BILA</name>
<dbReference type="GO" id="GO:0046983">
    <property type="term" value="F:protein dimerization activity"/>
    <property type="evidence" value="ECO:0007669"/>
    <property type="project" value="InterPro"/>
</dbReference>
<dbReference type="WBParaSite" id="PSU_v2.g2282.t1">
    <property type="protein sequence ID" value="PSU_v2.g2282.t1"/>
    <property type="gene ID" value="PSU_v2.g2282"/>
</dbReference>
<evidence type="ECO:0000256" key="1">
    <source>
        <dbReference type="ARBA" id="ARBA00004123"/>
    </source>
</evidence>
<reference evidence="9" key="1">
    <citation type="submission" date="2022-11" db="UniProtKB">
        <authorList>
            <consortium name="WormBaseParasite"/>
        </authorList>
    </citation>
    <scope>IDENTIFICATION</scope>
</reference>
<dbReference type="SUPFAM" id="SSF53098">
    <property type="entry name" value="Ribonuclease H-like"/>
    <property type="match status" value="1"/>
</dbReference>
<feature type="compositionally biased region" description="Low complexity" evidence="6">
    <location>
        <begin position="420"/>
        <end position="429"/>
    </location>
</feature>
<evidence type="ECO:0000259" key="7">
    <source>
        <dbReference type="Pfam" id="PF05699"/>
    </source>
</evidence>
<comment type="subcellular location">
    <subcellularLocation>
        <location evidence="1">Nucleus</location>
    </subcellularLocation>
</comment>
<feature type="domain" description="HAT C-terminal dimerisation" evidence="7">
    <location>
        <begin position="1032"/>
        <end position="1074"/>
    </location>
</feature>
<dbReference type="Proteomes" id="UP000887577">
    <property type="component" value="Unplaced"/>
</dbReference>
<feature type="region of interest" description="Disordered" evidence="6">
    <location>
        <begin position="352"/>
        <end position="379"/>
    </location>
</feature>
<proteinExistence type="predicted"/>
<dbReference type="Pfam" id="PF05699">
    <property type="entry name" value="Dimer_Tnp_hAT"/>
    <property type="match status" value="1"/>
</dbReference>
<feature type="region of interest" description="Disordered" evidence="6">
    <location>
        <begin position="393"/>
        <end position="430"/>
    </location>
</feature>
<feature type="compositionally biased region" description="Low complexity" evidence="6">
    <location>
        <begin position="300"/>
        <end position="311"/>
    </location>
</feature>
<feature type="compositionally biased region" description="Acidic residues" evidence="6">
    <location>
        <begin position="52"/>
        <end position="71"/>
    </location>
</feature>
<protein>
    <submittedName>
        <fullName evidence="9">HAT C-terminal dimerisation domain-containing protein</fullName>
    </submittedName>
</protein>
<feature type="compositionally biased region" description="Polar residues" evidence="6">
    <location>
        <begin position="352"/>
        <end position="371"/>
    </location>
</feature>
<keyword evidence="8" id="KW-1185">Reference proteome</keyword>
<dbReference type="AlphaFoldDB" id="A0A914YW22"/>
<feature type="region of interest" description="Disordered" evidence="6">
    <location>
        <begin position="36"/>
        <end position="88"/>
    </location>
</feature>
<dbReference type="GO" id="GO:0005634">
    <property type="term" value="C:nucleus"/>
    <property type="evidence" value="ECO:0007669"/>
    <property type="project" value="UniProtKB-SubCell"/>
</dbReference>
<evidence type="ECO:0000256" key="6">
    <source>
        <dbReference type="SAM" id="MobiDB-lite"/>
    </source>
</evidence>
<dbReference type="PANTHER" id="PTHR46481">
    <property type="entry name" value="ZINC FINGER BED DOMAIN-CONTAINING PROTEIN 4"/>
    <property type="match status" value="1"/>
</dbReference>
<keyword evidence="3" id="KW-0863">Zinc-finger</keyword>
<evidence type="ECO:0000256" key="4">
    <source>
        <dbReference type="ARBA" id="ARBA00022833"/>
    </source>
</evidence>
<evidence type="ECO:0000256" key="2">
    <source>
        <dbReference type="ARBA" id="ARBA00022723"/>
    </source>
</evidence>
<evidence type="ECO:0000313" key="8">
    <source>
        <dbReference type="Proteomes" id="UP000887577"/>
    </source>
</evidence>
<dbReference type="GO" id="GO:0008270">
    <property type="term" value="F:zinc ion binding"/>
    <property type="evidence" value="ECO:0007669"/>
    <property type="project" value="UniProtKB-KW"/>
</dbReference>
<keyword evidence="4" id="KW-0862">Zinc</keyword>
<dbReference type="InterPro" id="IPR012337">
    <property type="entry name" value="RNaseH-like_sf"/>
</dbReference>
<feature type="region of interest" description="Disordered" evidence="6">
    <location>
        <begin position="291"/>
        <end position="331"/>
    </location>
</feature>
<evidence type="ECO:0000256" key="3">
    <source>
        <dbReference type="ARBA" id="ARBA00022771"/>
    </source>
</evidence>